<name>A0A0P6VNK1_9HYPH</name>
<feature type="transmembrane region" description="Helical" evidence="2">
    <location>
        <begin position="58"/>
        <end position="80"/>
    </location>
</feature>
<accession>A0A0P6VNK1</accession>
<comment type="caution">
    <text evidence="3">The sequence shown here is derived from an EMBL/GenBank/DDBJ whole genome shotgun (WGS) entry which is preliminary data.</text>
</comment>
<protein>
    <submittedName>
        <fullName evidence="3">Uncharacterized protein</fullName>
    </submittedName>
</protein>
<gene>
    <name evidence="3" type="ORF">ABB55_21195</name>
</gene>
<reference evidence="3 4" key="1">
    <citation type="submission" date="2015-09" db="EMBL/GenBank/DDBJ databases">
        <authorList>
            <person name="Jackson K.R."/>
            <person name="Lunt B.L."/>
            <person name="Fisher J.N.B."/>
            <person name="Gardner A.V."/>
            <person name="Bailey M.E."/>
            <person name="Deus L.M."/>
            <person name="Earl A.S."/>
            <person name="Gibby P.D."/>
            <person name="Hartmann K.A."/>
            <person name="Liu J.E."/>
            <person name="Manci A.M."/>
            <person name="Nielsen D.A."/>
            <person name="Solomon M.B."/>
            <person name="Breakwell D.P."/>
            <person name="Burnett S.H."/>
            <person name="Grose J.H."/>
        </authorList>
    </citation>
    <scope>NUCLEOTIDE SEQUENCE [LARGE SCALE GENOMIC DNA]</scope>
    <source>
        <strain evidence="3 4">16</strain>
    </source>
</reference>
<evidence type="ECO:0000313" key="3">
    <source>
        <dbReference type="EMBL" id="KPL54421.1"/>
    </source>
</evidence>
<keyword evidence="2" id="KW-1133">Transmembrane helix</keyword>
<evidence type="ECO:0000256" key="2">
    <source>
        <dbReference type="SAM" id="Phobius"/>
    </source>
</evidence>
<evidence type="ECO:0000313" key="4">
    <source>
        <dbReference type="Proteomes" id="UP000048984"/>
    </source>
</evidence>
<sequence>MIATDSPALPASDAPKPPSGRMAFEQFGRTEKLLLSYAAILVELFLIVALQFGYPGVILFAEIGAVSALVSLVIVTATGLR</sequence>
<evidence type="ECO:0000256" key="1">
    <source>
        <dbReference type="SAM" id="MobiDB-lite"/>
    </source>
</evidence>
<dbReference type="AlphaFoldDB" id="A0A0P6VNK1"/>
<organism evidence="3 4">
    <name type="scientific">Prosthecodimorpha hirschii</name>
    <dbReference type="NCBI Taxonomy" id="665126"/>
    <lineage>
        <taxon>Bacteria</taxon>
        <taxon>Pseudomonadati</taxon>
        <taxon>Pseudomonadota</taxon>
        <taxon>Alphaproteobacteria</taxon>
        <taxon>Hyphomicrobiales</taxon>
        <taxon>Ancalomicrobiaceae</taxon>
        <taxon>Prosthecodimorpha</taxon>
    </lineage>
</organism>
<dbReference type="RefSeq" id="WP_054360588.1">
    <property type="nucleotide sequence ID" value="NZ_JAPCYQ010000001.1"/>
</dbReference>
<keyword evidence="2" id="KW-0472">Membrane</keyword>
<feature type="region of interest" description="Disordered" evidence="1">
    <location>
        <begin position="1"/>
        <end position="20"/>
    </location>
</feature>
<proteinExistence type="predicted"/>
<dbReference type="EMBL" id="LJYW01000001">
    <property type="protein sequence ID" value="KPL54421.1"/>
    <property type="molecule type" value="Genomic_DNA"/>
</dbReference>
<dbReference type="STRING" id="665126.ABB55_21195"/>
<keyword evidence="2" id="KW-0812">Transmembrane</keyword>
<feature type="transmembrane region" description="Helical" evidence="2">
    <location>
        <begin position="34"/>
        <end position="52"/>
    </location>
</feature>
<reference evidence="3 4" key="2">
    <citation type="submission" date="2015-10" db="EMBL/GenBank/DDBJ databases">
        <title>Draft Genome Sequence of Prosthecomicrobium hirschii ATCC 27832.</title>
        <authorList>
            <person name="Daniel J."/>
            <person name="Givan S.A."/>
            <person name="Brun Y.V."/>
            <person name="Brown P.J."/>
        </authorList>
    </citation>
    <scope>NUCLEOTIDE SEQUENCE [LARGE SCALE GENOMIC DNA]</scope>
    <source>
        <strain evidence="3 4">16</strain>
    </source>
</reference>
<keyword evidence="4" id="KW-1185">Reference proteome</keyword>
<dbReference type="Proteomes" id="UP000048984">
    <property type="component" value="Unassembled WGS sequence"/>
</dbReference>